<sequence>MGAHARGVGPEVGFGQAEAAERLAGSHAGEPLVLLGLGAEGMDAIHRQRTGDTHEGAEPGVARLELETGQPVGHRAGAGATVALEMHTEDAEFSELARKFTCRDGAGLEPAADMWRDAVLDPRAHHVADRALLLAQEGVEVEEGEGRHGGAGHGLLRGLWWLNHDGIQYSAPTPGTPEMPGMPDVRSATRQSCSRRRWAPHEPEPTL</sequence>
<name>A0A6J7CAT3_9ZZZZ</name>
<evidence type="ECO:0000313" key="2">
    <source>
        <dbReference type="EMBL" id="CAB4852643.1"/>
    </source>
</evidence>
<protein>
    <submittedName>
        <fullName evidence="2">Unannotated protein</fullName>
    </submittedName>
</protein>
<organism evidence="2">
    <name type="scientific">freshwater metagenome</name>
    <dbReference type="NCBI Taxonomy" id="449393"/>
    <lineage>
        <taxon>unclassified sequences</taxon>
        <taxon>metagenomes</taxon>
        <taxon>ecological metagenomes</taxon>
    </lineage>
</organism>
<dbReference type="EMBL" id="CAFBIZ010000291">
    <property type="protein sequence ID" value="CAB4852643.1"/>
    <property type="molecule type" value="Genomic_DNA"/>
</dbReference>
<reference evidence="2" key="1">
    <citation type="submission" date="2020-05" db="EMBL/GenBank/DDBJ databases">
        <authorList>
            <person name="Chiriac C."/>
            <person name="Salcher M."/>
            <person name="Ghai R."/>
            <person name="Kavagutti S V."/>
        </authorList>
    </citation>
    <scope>NUCLEOTIDE SEQUENCE</scope>
</reference>
<dbReference type="AlphaFoldDB" id="A0A6J7CAT3"/>
<gene>
    <name evidence="2" type="ORF">UFOPK3268_01746</name>
</gene>
<evidence type="ECO:0000256" key="1">
    <source>
        <dbReference type="SAM" id="MobiDB-lite"/>
    </source>
</evidence>
<feature type="compositionally biased region" description="Low complexity" evidence="1">
    <location>
        <begin position="172"/>
        <end position="183"/>
    </location>
</feature>
<proteinExistence type="predicted"/>
<accession>A0A6J7CAT3</accession>
<feature type="region of interest" description="Disordered" evidence="1">
    <location>
        <begin position="171"/>
        <end position="207"/>
    </location>
</feature>